<keyword evidence="2" id="KW-1185">Reference proteome</keyword>
<dbReference type="Proteomes" id="UP000032180">
    <property type="component" value="Chromosome 1"/>
</dbReference>
<evidence type="ECO:0000313" key="2">
    <source>
        <dbReference type="Proteomes" id="UP000032180"/>
    </source>
</evidence>
<organism evidence="1 2">
    <name type="scientific">Leersia perrieri</name>
    <dbReference type="NCBI Taxonomy" id="77586"/>
    <lineage>
        <taxon>Eukaryota</taxon>
        <taxon>Viridiplantae</taxon>
        <taxon>Streptophyta</taxon>
        <taxon>Embryophyta</taxon>
        <taxon>Tracheophyta</taxon>
        <taxon>Spermatophyta</taxon>
        <taxon>Magnoliopsida</taxon>
        <taxon>Liliopsida</taxon>
        <taxon>Poales</taxon>
        <taxon>Poaceae</taxon>
        <taxon>BOP clade</taxon>
        <taxon>Oryzoideae</taxon>
        <taxon>Oryzeae</taxon>
        <taxon>Oryzinae</taxon>
        <taxon>Leersia</taxon>
    </lineage>
</organism>
<reference evidence="1" key="3">
    <citation type="submission" date="2015-04" db="UniProtKB">
        <authorList>
            <consortium name="EnsemblPlants"/>
        </authorList>
    </citation>
    <scope>IDENTIFICATION</scope>
</reference>
<sequence length="66" mass="7205">MSVLKEEEDDDRVEVPATGARIGCALHSHKVVAGMPPPSMMYNLDWVVSIYVKAGQFLEKVTGETA</sequence>
<reference evidence="1 2" key="1">
    <citation type="submission" date="2012-08" db="EMBL/GenBank/DDBJ databases">
        <title>Oryza genome evolution.</title>
        <authorList>
            <person name="Wing R.A."/>
        </authorList>
    </citation>
    <scope>NUCLEOTIDE SEQUENCE</scope>
</reference>
<name>A0A0D9V8W6_9ORYZ</name>
<accession>A0A0D9V8W6</accession>
<dbReference type="EnsemblPlants" id="LPERR01G34720.1">
    <property type="protein sequence ID" value="LPERR01G34720.1"/>
    <property type="gene ID" value="LPERR01G34720"/>
</dbReference>
<protein>
    <submittedName>
        <fullName evidence="1">Uncharacterized protein</fullName>
    </submittedName>
</protein>
<dbReference type="Gramene" id="LPERR01G34720.1">
    <property type="protein sequence ID" value="LPERR01G34720.1"/>
    <property type="gene ID" value="LPERR01G34720"/>
</dbReference>
<dbReference type="HOGENOM" id="CLU_2834790_0_0_1"/>
<evidence type="ECO:0000313" key="1">
    <source>
        <dbReference type="EnsemblPlants" id="LPERR01G34720.1"/>
    </source>
</evidence>
<proteinExistence type="predicted"/>
<dbReference type="AlphaFoldDB" id="A0A0D9V8W6"/>
<reference evidence="2" key="2">
    <citation type="submission" date="2013-12" db="EMBL/GenBank/DDBJ databases">
        <authorList>
            <person name="Yu Y."/>
            <person name="Lee S."/>
            <person name="de Baynast K."/>
            <person name="Wissotski M."/>
            <person name="Liu L."/>
            <person name="Talag J."/>
            <person name="Goicoechea J."/>
            <person name="Angelova A."/>
            <person name="Jetty R."/>
            <person name="Kudrna D."/>
            <person name="Golser W."/>
            <person name="Rivera L."/>
            <person name="Zhang J."/>
            <person name="Wing R."/>
        </authorList>
    </citation>
    <scope>NUCLEOTIDE SEQUENCE</scope>
</reference>